<protein>
    <submittedName>
        <fullName evidence="1">S-layer domain protein, nonfunctional</fullName>
    </submittedName>
</protein>
<evidence type="ECO:0000313" key="2">
    <source>
        <dbReference type="Proteomes" id="UP000034752"/>
    </source>
</evidence>
<gene>
    <name evidence="1" type="ORF">VE96_C0014G0004</name>
</gene>
<dbReference type="InterPro" id="IPR013783">
    <property type="entry name" value="Ig-like_fold"/>
</dbReference>
<sequence>MLPRPKLRLRSLIKPNFWIIALLLLIGLISLVYADGLTMIYQTWNSLTAPRVSFIVRPEKLYLPADGISQLYIDVQVKDRQDQLINGAEITATIINGETVLTDMSNFPTDLSKRVLVQAPQQPQAITLSFRYQQLIKTISLEAFDPTPPLAPIIKAPIDRTVFTTATPIVSGEAPPNTKVEIYIDGVLNTVMPVDESGQFAHELEAAVKKGLHKLSAATMNKYGTNSSTTPAISIEIRTPDPEIDLLNLRIKPNPVTAGKSFQFFVPVSGGTKEVTLLLDNQSYALLDTNNSSVFSGNIPAPYKAGLYQISLIITTKSGDKVIAEKIAPITVN</sequence>
<reference evidence="1 2" key="1">
    <citation type="journal article" date="2015" name="Nature">
        <title>rRNA introns, odd ribosomes, and small enigmatic genomes across a large radiation of phyla.</title>
        <authorList>
            <person name="Brown C.T."/>
            <person name="Hug L.A."/>
            <person name="Thomas B.C."/>
            <person name="Sharon I."/>
            <person name="Castelle C.J."/>
            <person name="Singh A."/>
            <person name="Wilkins M.J."/>
            <person name="Williams K.H."/>
            <person name="Banfield J.F."/>
        </authorList>
    </citation>
    <scope>NUCLEOTIDE SEQUENCE [LARGE SCALE GENOMIC DNA]</scope>
</reference>
<accession>A0A0G1HZJ7</accession>
<comment type="caution">
    <text evidence="1">The sequence shown here is derived from an EMBL/GenBank/DDBJ whole genome shotgun (WGS) entry which is preliminary data.</text>
</comment>
<name>A0A0G1HZJ7_UNCK3</name>
<proteinExistence type="predicted"/>
<dbReference type="EMBL" id="LCIJ01000014">
    <property type="protein sequence ID" value="KKT52581.1"/>
    <property type="molecule type" value="Genomic_DNA"/>
</dbReference>
<dbReference type="Gene3D" id="2.60.40.10">
    <property type="entry name" value="Immunoglobulins"/>
    <property type="match status" value="1"/>
</dbReference>
<organism evidence="1 2">
    <name type="scientific">candidate division Kazan bacterium GW2011_GWA1_44_22</name>
    <dbReference type="NCBI Taxonomy" id="1620410"/>
    <lineage>
        <taxon>Bacteria</taxon>
        <taxon>Bacteria division Kazan-3B-28</taxon>
    </lineage>
</organism>
<evidence type="ECO:0000313" key="1">
    <source>
        <dbReference type="EMBL" id="KKT52581.1"/>
    </source>
</evidence>
<dbReference type="AlphaFoldDB" id="A0A0G1HZJ7"/>
<dbReference type="Proteomes" id="UP000034752">
    <property type="component" value="Unassembled WGS sequence"/>
</dbReference>